<evidence type="ECO:0000259" key="1">
    <source>
        <dbReference type="Pfam" id="PF14742"/>
    </source>
</evidence>
<dbReference type="EMBL" id="CADCWI010000101">
    <property type="protein sequence ID" value="CAA9562868.1"/>
    <property type="molecule type" value="Genomic_DNA"/>
</dbReference>
<dbReference type="InterPro" id="IPR032856">
    <property type="entry name" value="GDE_N_bis"/>
</dbReference>
<sequence>MLESTFVIKNNELCLIGSDVARGGMREAGMFFRDTRVLSSFELKINTQDCDILSVRQVGDQEIVRNLANPTLPMGDIELRPHGLAIEQRARLDTGLSIDLELTNFTPIPVGVQLDVVVGSDFRDIFSVRGMPSADPAIPQQPDLENLERVRLLTRHDTQPESELAITASPLPHDVSGSVRTSEDGAPEAFVSIAYDLSLEPHGLTVVHLDLTPRVAGDEPVPFGSFATNEGFDAKLQVETGDDSFDAFIARCDRDLALLYTSFPDGMMTAAGIPWFISPFGRDSLIVALQTMHVYPERSAATLRTLAALQGNKEDRFREEEPGKILHEMRYGHMARSHQIPHTPYFGSIDSTPLFVMTFAEHMRWYPDDPLYDDVVPNVKRALQWIRRSQESSGDGLLRFGGVAQDFAHISQQGWKDSGDSLHFANGDEVTGPIALVEVQGYAFAAFSWLAGVVERRGDGVWAKELVALAEDVRTIIEERFWLEDAGFYAQALDGIGIPVDAISSNPGHLLFCGVPTPERAALVATRLCADDMLCPWGVRTLSSSMATYNPMSYHNGSSWPHDSSLAMAGMTRYGHEDLAHDIANRLVATSRFDPDRRLDELYCGFADHPGAGPVRYPVSCRPQAWAAGAGLLAHRILAGIEPGSGSG</sequence>
<dbReference type="InterPro" id="IPR012341">
    <property type="entry name" value="6hp_glycosidase-like_sf"/>
</dbReference>
<reference evidence="3" key="1">
    <citation type="submission" date="2020-02" db="EMBL/GenBank/DDBJ databases">
        <authorList>
            <person name="Meier V. D."/>
        </authorList>
    </citation>
    <scope>NUCLEOTIDE SEQUENCE</scope>
    <source>
        <strain evidence="3">AVDCRST_MAG43</strain>
    </source>
</reference>
<name>A0A6J4UYF5_9BACT</name>
<gene>
    <name evidence="3" type="ORF">AVDCRST_MAG43-2074</name>
</gene>
<dbReference type="Pfam" id="PF14742">
    <property type="entry name" value="GDE_N_bis"/>
    <property type="match status" value="1"/>
</dbReference>
<dbReference type="Gene3D" id="1.50.10.10">
    <property type="match status" value="1"/>
</dbReference>
<feature type="domain" description="Mannosylglycerate hydrolase MGH1-like glycoside hydrolase" evidence="2">
    <location>
        <begin position="283"/>
        <end position="603"/>
    </location>
</feature>
<protein>
    <submittedName>
        <fullName evidence="3">Glycogen debranching enzyme (Alpha-1,6-glucosidase)</fullName>
    </submittedName>
</protein>
<dbReference type="AlphaFoldDB" id="A0A6J4UYF5"/>
<dbReference type="InterPro" id="IPR054491">
    <property type="entry name" value="MGH1-like_GH"/>
</dbReference>
<evidence type="ECO:0000259" key="2">
    <source>
        <dbReference type="Pfam" id="PF22422"/>
    </source>
</evidence>
<accession>A0A6J4UYF5</accession>
<organism evidence="3">
    <name type="scientific">uncultured Thermomicrobiales bacterium</name>
    <dbReference type="NCBI Taxonomy" id="1645740"/>
    <lineage>
        <taxon>Bacteria</taxon>
        <taxon>Pseudomonadati</taxon>
        <taxon>Thermomicrobiota</taxon>
        <taxon>Thermomicrobia</taxon>
        <taxon>Thermomicrobiales</taxon>
        <taxon>environmental samples</taxon>
    </lineage>
</organism>
<feature type="domain" description="Putative glycogen debranching enzyme N-terminal" evidence="1">
    <location>
        <begin position="20"/>
        <end position="208"/>
    </location>
</feature>
<proteinExistence type="predicted"/>
<dbReference type="Pfam" id="PF22422">
    <property type="entry name" value="MGH1-like_GH"/>
    <property type="match status" value="1"/>
</dbReference>
<evidence type="ECO:0000313" key="3">
    <source>
        <dbReference type="EMBL" id="CAA9562868.1"/>
    </source>
</evidence>
<dbReference type="InterPro" id="IPR008928">
    <property type="entry name" value="6-hairpin_glycosidase_sf"/>
</dbReference>
<dbReference type="GO" id="GO:0005975">
    <property type="term" value="P:carbohydrate metabolic process"/>
    <property type="evidence" value="ECO:0007669"/>
    <property type="project" value="InterPro"/>
</dbReference>
<dbReference type="SUPFAM" id="SSF48208">
    <property type="entry name" value="Six-hairpin glycosidases"/>
    <property type="match status" value="1"/>
</dbReference>